<dbReference type="Pfam" id="PF01112">
    <property type="entry name" value="Asparaginase_2"/>
    <property type="match status" value="1"/>
</dbReference>
<evidence type="ECO:0000313" key="9">
    <source>
        <dbReference type="Proteomes" id="UP000316008"/>
    </source>
</evidence>
<evidence type="ECO:0000256" key="2">
    <source>
        <dbReference type="ARBA" id="ARBA00022801"/>
    </source>
</evidence>
<feature type="binding site" evidence="6">
    <location>
        <begin position="211"/>
        <end position="214"/>
    </location>
    <ligand>
        <name>substrate</name>
    </ligand>
</feature>
<evidence type="ECO:0000256" key="6">
    <source>
        <dbReference type="PIRSR" id="PIRSR600246-2"/>
    </source>
</evidence>
<dbReference type="InterPro" id="IPR029055">
    <property type="entry name" value="Ntn_hydrolases_N"/>
</dbReference>
<keyword evidence="9" id="KW-1185">Reference proteome</keyword>
<dbReference type="GO" id="GO:0008233">
    <property type="term" value="F:peptidase activity"/>
    <property type="evidence" value="ECO:0007669"/>
    <property type="project" value="UniProtKB-KW"/>
</dbReference>
<dbReference type="InterPro" id="IPR000246">
    <property type="entry name" value="Peptidase_T2"/>
</dbReference>
<keyword evidence="1" id="KW-0645">Protease</keyword>
<dbReference type="AlphaFoldDB" id="A0A556MQJ8"/>
<dbReference type="CDD" id="cd04701">
    <property type="entry name" value="Asparaginase_2"/>
    <property type="match status" value="1"/>
</dbReference>
<evidence type="ECO:0000256" key="7">
    <source>
        <dbReference type="PIRSR" id="PIRSR600246-3"/>
    </source>
</evidence>
<comment type="caution">
    <text evidence="8">The sequence shown here is derived from an EMBL/GenBank/DDBJ whole genome shotgun (WGS) entry which is preliminary data.</text>
</comment>
<dbReference type="SUPFAM" id="SSF56235">
    <property type="entry name" value="N-terminal nucleophile aminohydrolases (Ntn hydrolases)"/>
    <property type="match status" value="1"/>
</dbReference>
<dbReference type="GO" id="GO:0006508">
    <property type="term" value="P:proteolysis"/>
    <property type="evidence" value="ECO:0007669"/>
    <property type="project" value="UniProtKB-KW"/>
</dbReference>
<feature type="binding site" evidence="6">
    <location>
        <begin position="189"/>
        <end position="192"/>
    </location>
    <ligand>
        <name>substrate</name>
    </ligand>
</feature>
<dbReference type="RefSeq" id="WP_144333709.1">
    <property type="nucleotide sequence ID" value="NZ_VLPL01000006.1"/>
</dbReference>
<keyword evidence="3" id="KW-0068">Autocatalytic cleavage</keyword>
<sequence>MNRIAIAIHGGAGQNSEFIEANYDGYMEGLRTAITRGHELLINGASALDVVEATVRILEDDPLFNAGKGSALNTDGKVEMDAAIMNGNTLAAGAVSMVTLVKNPISLARKVMSNTKHVYLAGYGALKLAKLNGLELMPEDYFIVERQLNDLKEEKSYGHGTVGCVALDSCGNMAAATSTGGLTNSLPGRVGDSCMIGAGCYANAHCACSCTGDGELIIINVIAHRVADLLELKGMPLQEACDQVICNIDNPINGDVGMISVDIHGNVAFSFNCDRMHRAKIDHTGELVVDIYQPDSLLRPDNPVNGHS</sequence>
<name>A0A556MQJ8_9FLAO</name>
<dbReference type="EMBL" id="VLPL01000006">
    <property type="protein sequence ID" value="TSJ42078.1"/>
    <property type="molecule type" value="Genomic_DNA"/>
</dbReference>
<feature type="site" description="Cleavage; by autolysis" evidence="7">
    <location>
        <begin position="160"/>
        <end position="161"/>
    </location>
</feature>
<dbReference type="Proteomes" id="UP000316008">
    <property type="component" value="Unassembled WGS sequence"/>
</dbReference>
<dbReference type="GO" id="GO:0016811">
    <property type="term" value="F:hydrolase activity, acting on carbon-nitrogen (but not peptide) bonds, in linear amides"/>
    <property type="evidence" value="ECO:0007669"/>
    <property type="project" value="UniProtKB-ARBA"/>
</dbReference>
<gene>
    <name evidence="8" type="ORF">FO442_13405</name>
</gene>
<evidence type="ECO:0000313" key="8">
    <source>
        <dbReference type="EMBL" id="TSJ42078.1"/>
    </source>
</evidence>
<evidence type="ECO:0000256" key="3">
    <source>
        <dbReference type="ARBA" id="ARBA00022813"/>
    </source>
</evidence>
<evidence type="ECO:0000256" key="4">
    <source>
        <dbReference type="ARBA" id="ARBA00069124"/>
    </source>
</evidence>
<reference evidence="8 9" key="1">
    <citation type="submission" date="2019-07" db="EMBL/GenBank/DDBJ databases">
        <authorList>
            <person name="Huq M.A."/>
        </authorList>
    </citation>
    <scope>NUCLEOTIDE SEQUENCE [LARGE SCALE GENOMIC DNA]</scope>
    <source>
        <strain evidence="8 9">MAH-3</strain>
    </source>
</reference>
<evidence type="ECO:0000256" key="1">
    <source>
        <dbReference type="ARBA" id="ARBA00022670"/>
    </source>
</evidence>
<evidence type="ECO:0000256" key="5">
    <source>
        <dbReference type="PIRSR" id="PIRSR600246-1"/>
    </source>
</evidence>
<feature type="active site" description="Nucleophile" evidence="5">
    <location>
        <position position="161"/>
    </location>
</feature>
<dbReference type="Gene3D" id="3.60.20.30">
    <property type="entry name" value="(Glycosyl)asparaginase"/>
    <property type="match status" value="1"/>
</dbReference>
<dbReference type="PANTHER" id="PTHR10188:SF6">
    <property type="entry name" value="N(4)-(BETA-N-ACETYLGLUCOSAMINYL)-L-ASPARAGINASE"/>
    <property type="match status" value="1"/>
</dbReference>
<protein>
    <recommendedName>
        <fullName evidence="4">Isoaspartyl peptidase</fullName>
    </recommendedName>
</protein>
<proteinExistence type="predicted"/>
<dbReference type="PANTHER" id="PTHR10188">
    <property type="entry name" value="L-ASPARAGINASE"/>
    <property type="match status" value="1"/>
</dbReference>
<dbReference type="OrthoDB" id="9780217at2"/>
<organism evidence="8 9">
    <name type="scientific">Fluviicola chungangensis</name>
    <dbReference type="NCBI Taxonomy" id="2597671"/>
    <lineage>
        <taxon>Bacteria</taxon>
        <taxon>Pseudomonadati</taxon>
        <taxon>Bacteroidota</taxon>
        <taxon>Flavobacteriia</taxon>
        <taxon>Flavobacteriales</taxon>
        <taxon>Crocinitomicaceae</taxon>
        <taxon>Fluviicola</taxon>
    </lineage>
</organism>
<keyword evidence="2" id="KW-0378">Hydrolase</keyword>
<dbReference type="FunFam" id="3.60.20.30:FF:000001">
    <property type="entry name" value="Isoaspartyl peptidase/L-asparaginase"/>
    <property type="match status" value="1"/>
</dbReference>
<accession>A0A556MQJ8</accession>